<evidence type="ECO:0000256" key="6">
    <source>
        <dbReference type="SAM" id="Phobius"/>
    </source>
</evidence>
<dbReference type="Gene3D" id="1.20.1250.20">
    <property type="entry name" value="MFS general substrate transporter like domains"/>
    <property type="match status" value="2"/>
</dbReference>
<keyword evidence="5 6" id="KW-0472">Membrane</keyword>
<comment type="caution">
    <text evidence="8">The sequence shown here is derived from an EMBL/GenBank/DDBJ whole genome shotgun (WGS) entry which is preliminary data.</text>
</comment>
<feature type="transmembrane region" description="Helical" evidence="6">
    <location>
        <begin position="12"/>
        <end position="31"/>
    </location>
</feature>
<dbReference type="InterPro" id="IPR020846">
    <property type="entry name" value="MFS_dom"/>
</dbReference>
<dbReference type="PANTHER" id="PTHR43129:SF1">
    <property type="entry name" value="FOSMIDOMYCIN RESISTANCE PROTEIN"/>
    <property type="match status" value="1"/>
</dbReference>
<reference evidence="8 9" key="1">
    <citation type="submission" date="2017-01" db="EMBL/GenBank/DDBJ databases">
        <authorList>
            <person name="Varghese N."/>
            <person name="Submissions S."/>
        </authorList>
    </citation>
    <scope>NUCLEOTIDE SEQUENCE [LARGE SCALE GENOMIC DNA]</scope>
    <source>
        <strain evidence="8 9">ATCC 23464</strain>
    </source>
</reference>
<feature type="transmembrane region" description="Helical" evidence="6">
    <location>
        <begin position="225"/>
        <end position="245"/>
    </location>
</feature>
<name>A0ABY1K7N1_9BACL</name>
<evidence type="ECO:0000313" key="8">
    <source>
        <dbReference type="EMBL" id="SIR37596.1"/>
    </source>
</evidence>
<dbReference type="InterPro" id="IPR005829">
    <property type="entry name" value="Sugar_transporter_CS"/>
</dbReference>
<evidence type="ECO:0000259" key="7">
    <source>
        <dbReference type="PROSITE" id="PS50850"/>
    </source>
</evidence>
<feature type="transmembrane region" description="Helical" evidence="6">
    <location>
        <begin position="351"/>
        <end position="373"/>
    </location>
</feature>
<feature type="domain" description="Major facilitator superfamily (MFS) profile" evidence="7">
    <location>
        <begin position="21"/>
        <end position="405"/>
    </location>
</feature>
<feature type="transmembrane region" description="Helical" evidence="6">
    <location>
        <begin position="147"/>
        <end position="168"/>
    </location>
</feature>
<feature type="transmembrane region" description="Helical" evidence="6">
    <location>
        <begin position="319"/>
        <end position="339"/>
    </location>
</feature>
<feature type="transmembrane region" description="Helical" evidence="6">
    <location>
        <begin position="51"/>
        <end position="74"/>
    </location>
</feature>
<feature type="transmembrane region" description="Helical" evidence="6">
    <location>
        <begin position="265"/>
        <end position="283"/>
    </location>
</feature>
<keyword evidence="2" id="KW-0813">Transport</keyword>
<dbReference type="CDD" id="cd17478">
    <property type="entry name" value="MFS_FsR"/>
    <property type="match status" value="1"/>
</dbReference>
<keyword evidence="9" id="KW-1185">Reference proteome</keyword>
<feature type="transmembrane region" description="Helical" evidence="6">
    <location>
        <begin position="174"/>
        <end position="192"/>
    </location>
</feature>
<evidence type="ECO:0000313" key="9">
    <source>
        <dbReference type="Proteomes" id="UP000186666"/>
    </source>
</evidence>
<comment type="subcellular location">
    <subcellularLocation>
        <location evidence="1">Cell membrane</location>
        <topology evidence="1">Multi-pass membrane protein</topology>
    </subcellularLocation>
</comment>
<feature type="transmembrane region" description="Helical" evidence="6">
    <location>
        <begin position="108"/>
        <end position="126"/>
    </location>
</feature>
<dbReference type="EMBL" id="FTNK01000012">
    <property type="protein sequence ID" value="SIR37596.1"/>
    <property type="molecule type" value="Genomic_DNA"/>
</dbReference>
<proteinExistence type="predicted"/>
<evidence type="ECO:0000256" key="5">
    <source>
        <dbReference type="ARBA" id="ARBA00023136"/>
    </source>
</evidence>
<feature type="transmembrane region" description="Helical" evidence="6">
    <location>
        <begin position="379"/>
        <end position="399"/>
    </location>
</feature>
<organism evidence="8 9">
    <name type="scientific">Paenibacillus macquariensis</name>
    <dbReference type="NCBI Taxonomy" id="948756"/>
    <lineage>
        <taxon>Bacteria</taxon>
        <taxon>Bacillati</taxon>
        <taxon>Bacillota</taxon>
        <taxon>Bacilli</taxon>
        <taxon>Bacillales</taxon>
        <taxon>Paenibacillaceae</taxon>
        <taxon>Paenibacillus</taxon>
    </lineage>
</organism>
<evidence type="ECO:0000256" key="2">
    <source>
        <dbReference type="ARBA" id="ARBA00022448"/>
    </source>
</evidence>
<dbReference type="SUPFAM" id="SSF103473">
    <property type="entry name" value="MFS general substrate transporter"/>
    <property type="match status" value="1"/>
</dbReference>
<keyword evidence="4 6" id="KW-1133">Transmembrane helix</keyword>
<dbReference type="RefSeq" id="WP_068586535.1">
    <property type="nucleotide sequence ID" value="NZ_FTNK01000012.1"/>
</dbReference>
<protein>
    <submittedName>
        <fullName evidence="8">MFS transporter, FSR family, fosmidomycin resistance protein</fullName>
    </submittedName>
</protein>
<evidence type="ECO:0000256" key="4">
    <source>
        <dbReference type="ARBA" id="ARBA00022989"/>
    </source>
</evidence>
<keyword evidence="3 6" id="KW-0812">Transmembrane</keyword>
<feature type="transmembrane region" description="Helical" evidence="6">
    <location>
        <begin position="86"/>
        <end position="102"/>
    </location>
</feature>
<dbReference type="Pfam" id="PF07690">
    <property type="entry name" value="MFS_1"/>
    <property type="match status" value="1"/>
</dbReference>
<feature type="transmembrane region" description="Helical" evidence="6">
    <location>
        <begin position="295"/>
        <end position="313"/>
    </location>
</feature>
<evidence type="ECO:0000256" key="3">
    <source>
        <dbReference type="ARBA" id="ARBA00022692"/>
    </source>
</evidence>
<dbReference type="PROSITE" id="PS00216">
    <property type="entry name" value="SUGAR_TRANSPORT_1"/>
    <property type="match status" value="1"/>
</dbReference>
<accession>A0ABY1K7N1</accession>
<sequence>MASSKSQSSPIASTANTVYPILFAISIVHLLNDTMQSTVSALFPILKDSMSLTFGQIGLIAFAMNITASLLQPLVGMFSDIKPRPYILPLGVCFTLLGVVMLSIAPNFAFVLLSVISIGIGSAVFHPESSRVAYLASGGKRGLSQSIFQVGGNIGSALGPIMTALIFVKIGQFGVIWFSIAAVIAIAIQYRVAQWYGKLPLHVRPAKKNKASAEVRTHGLSRAHVIWTIVILVFLVFSKNVYMSSITSYYTFFLIETHGVTVQQAQYFLFAFLAAAAVGTFFGGPLSDRFGRRNIIWLSILGTAPFSILLPHVSLGLAAVLSICAGFILSSAFSIIVVYAQELVPGKIGLISGLFFGLAFGLGGLGSAVMGNIADFTSIPFIMNISSYLPLLGLLAIFLPKDKDIRGSTS</sequence>
<dbReference type="Proteomes" id="UP000186666">
    <property type="component" value="Unassembled WGS sequence"/>
</dbReference>
<dbReference type="PROSITE" id="PS50850">
    <property type="entry name" value="MFS"/>
    <property type="match status" value="1"/>
</dbReference>
<dbReference type="PANTHER" id="PTHR43129">
    <property type="entry name" value="FOSMIDOMYCIN RESISTANCE PROTEIN"/>
    <property type="match status" value="1"/>
</dbReference>
<evidence type="ECO:0000256" key="1">
    <source>
        <dbReference type="ARBA" id="ARBA00004651"/>
    </source>
</evidence>
<dbReference type="InterPro" id="IPR011701">
    <property type="entry name" value="MFS"/>
</dbReference>
<dbReference type="InterPro" id="IPR036259">
    <property type="entry name" value="MFS_trans_sf"/>
</dbReference>
<gene>
    <name evidence="8" type="ORF">SAMN05421578_11259</name>
</gene>